<dbReference type="AlphaFoldDB" id="A0A9P6KYU0"/>
<comment type="caution">
    <text evidence="3">The sequence shown here is derived from an EMBL/GenBank/DDBJ whole genome shotgun (WGS) entry which is preliminary data.</text>
</comment>
<keyword evidence="4" id="KW-1185">Reference proteome</keyword>
<name>A0A9P6KYU0_9MICR</name>
<evidence type="ECO:0000256" key="2">
    <source>
        <dbReference type="SAM" id="SignalP"/>
    </source>
</evidence>
<accession>A0A9P6KYU0</accession>
<dbReference type="Proteomes" id="UP000740883">
    <property type="component" value="Unassembled WGS sequence"/>
</dbReference>
<gene>
    <name evidence="3" type="ORF">NGRA_1785</name>
</gene>
<keyword evidence="1" id="KW-0812">Transmembrane</keyword>
<evidence type="ECO:0000313" key="4">
    <source>
        <dbReference type="Proteomes" id="UP000740883"/>
    </source>
</evidence>
<keyword evidence="1" id="KW-1133">Transmembrane helix</keyword>
<organism evidence="3 4">
    <name type="scientific">Nosema granulosis</name>
    <dbReference type="NCBI Taxonomy" id="83296"/>
    <lineage>
        <taxon>Eukaryota</taxon>
        <taxon>Fungi</taxon>
        <taxon>Fungi incertae sedis</taxon>
        <taxon>Microsporidia</taxon>
        <taxon>Nosematidae</taxon>
        <taxon>Nosema</taxon>
    </lineage>
</organism>
<keyword evidence="1" id="KW-0472">Membrane</keyword>
<sequence length="117" mass="13574">MELRILICLILQNTQILCVGNNEKKEDLDLIEKKYLGPKAEQLQFTKHVDQKDVYKKGKVSIFGKCVECFFISKALLLLIVFLVGMLVGYFIFIIMATYQHEDTISWKAIWKTIKGE</sequence>
<protein>
    <submittedName>
        <fullName evidence="3">Uncharacterized protein</fullName>
    </submittedName>
</protein>
<feature type="signal peptide" evidence="2">
    <location>
        <begin position="1"/>
        <end position="18"/>
    </location>
</feature>
<evidence type="ECO:0000313" key="3">
    <source>
        <dbReference type="EMBL" id="KAF9762748.1"/>
    </source>
</evidence>
<evidence type="ECO:0000256" key="1">
    <source>
        <dbReference type="SAM" id="Phobius"/>
    </source>
</evidence>
<feature type="chain" id="PRO_5040205521" evidence="2">
    <location>
        <begin position="19"/>
        <end position="117"/>
    </location>
</feature>
<proteinExistence type="predicted"/>
<feature type="transmembrane region" description="Helical" evidence="1">
    <location>
        <begin position="75"/>
        <end position="99"/>
    </location>
</feature>
<reference evidence="3 4" key="1">
    <citation type="journal article" date="2020" name="Genome Biol. Evol.">
        <title>Comparative genomics of strictly vertically transmitted, feminizing microsporidia endosymbionts of amphipod crustaceans.</title>
        <authorList>
            <person name="Cormier A."/>
            <person name="Chebbi M.A."/>
            <person name="Giraud I."/>
            <person name="Wattier R."/>
            <person name="Teixeira M."/>
            <person name="Gilbert C."/>
            <person name="Rigaud T."/>
            <person name="Cordaux R."/>
        </authorList>
    </citation>
    <scope>NUCLEOTIDE SEQUENCE [LARGE SCALE GENOMIC DNA]</scope>
    <source>
        <strain evidence="3 4">Ou3-Ou53</strain>
    </source>
</reference>
<keyword evidence="2" id="KW-0732">Signal</keyword>
<dbReference type="EMBL" id="SBJO01000137">
    <property type="protein sequence ID" value="KAF9762748.1"/>
    <property type="molecule type" value="Genomic_DNA"/>
</dbReference>